<evidence type="ECO:0000256" key="1">
    <source>
        <dbReference type="SAM" id="MobiDB-lite"/>
    </source>
</evidence>
<keyword evidence="3" id="KW-1185">Reference proteome</keyword>
<feature type="region of interest" description="Disordered" evidence="1">
    <location>
        <begin position="62"/>
        <end position="84"/>
    </location>
</feature>
<proteinExistence type="predicted"/>
<evidence type="ECO:0000313" key="2">
    <source>
        <dbReference type="EMBL" id="CAK9103828.1"/>
    </source>
</evidence>
<dbReference type="EMBL" id="CAXAMN010026539">
    <property type="protein sequence ID" value="CAK9103828.1"/>
    <property type="molecule type" value="Genomic_DNA"/>
</dbReference>
<name>A0ABP0RTX8_9DINO</name>
<gene>
    <name evidence="2" type="ORF">CCMP2556_LOCUS48715</name>
</gene>
<reference evidence="2 3" key="1">
    <citation type="submission" date="2024-02" db="EMBL/GenBank/DDBJ databases">
        <authorList>
            <person name="Chen Y."/>
            <person name="Shah S."/>
            <person name="Dougan E. K."/>
            <person name="Thang M."/>
            <person name="Chan C."/>
        </authorList>
    </citation>
    <scope>NUCLEOTIDE SEQUENCE [LARGE SCALE GENOMIC DNA]</scope>
</reference>
<dbReference type="Proteomes" id="UP001642484">
    <property type="component" value="Unassembled WGS sequence"/>
</dbReference>
<protein>
    <submittedName>
        <fullName evidence="2">Uncharacterized protein</fullName>
    </submittedName>
</protein>
<evidence type="ECO:0000313" key="3">
    <source>
        <dbReference type="Proteomes" id="UP001642484"/>
    </source>
</evidence>
<feature type="compositionally biased region" description="Basic and acidic residues" evidence="1">
    <location>
        <begin position="68"/>
        <end position="80"/>
    </location>
</feature>
<organism evidence="2 3">
    <name type="scientific">Durusdinium trenchii</name>
    <dbReference type="NCBI Taxonomy" id="1381693"/>
    <lineage>
        <taxon>Eukaryota</taxon>
        <taxon>Sar</taxon>
        <taxon>Alveolata</taxon>
        <taxon>Dinophyceae</taxon>
        <taxon>Suessiales</taxon>
        <taxon>Symbiodiniaceae</taxon>
        <taxon>Durusdinium</taxon>
    </lineage>
</organism>
<sequence>MQLHQFFQPSHGLRSPRIARDGKVSSWSVRSLQSVGTSRPSGRAMGSCFLVLGRAFARRKTQSRCKGGGKEAESVPEERQSTQSTVVNDMVEVPQDVGFPLPGVFEGLPPPSLANGWTLLGDLAACIFAAPFLAILSRLAGALKPEWFMHSENNGNAFIFPEASHGVMFWLCWCIGGLVMRAFEADAVDSQDLVKTVKRTALAAETSGFLANLVWLFLRFSGNLESAYTMTGYSAPPHAIPTYADFFIDLQFQVLLLVIWRFTVAVLFAERPVPEREEVNVDTRLLVGDLLAIGCHRTEA</sequence>
<comment type="caution">
    <text evidence="2">The sequence shown here is derived from an EMBL/GenBank/DDBJ whole genome shotgun (WGS) entry which is preliminary data.</text>
</comment>
<accession>A0ABP0RTX8</accession>